<gene>
    <name evidence="1" type="ORF">UFOVP136_20</name>
</gene>
<reference evidence="1" key="1">
    <citation type="submission" date="2020-04" db="EMBL/GenBank/DDBJ databases">
        <authorList>
            <person name="Chiriac C."/>
            <person name="Salcher M."/>
            <person name="Ghai R."/>
            <person name="Kavagutti S V."/>
        </authorList>
    </citation>
    <scope>NUCLEOTIDE SEQUENCE</scope>
</reference>
<sequence length="88" mass="10062">MQANYLSRRFLTSGKPQTSFVSCFQGDSANCDGIETSLIIGDCYGQVKIHRSKNESTRDQIEKMRMIAIEIENFVNFLEKNLYDTNNS</sequence>
<organism evidence="1">
    <name type="scientific">uncultured Caudovirales phage</name>
    <dbReference type="NCBI Taxonomy" id="2100421"/>
    <lineage>
        <taxon>Viruses</taxon>
        <taxon>Duplodnaviria</taxon>
        <taxon>Heunggongvirae</taxon>
        <taxon>Uroviricota</taxon>
        <taxon>Caudoviricetes</taxon>
        <taxon>Peduoviridae</taxon>
        <taxon>Maltschvirus</taxon>
        <taxon>Maltschvirus maltsch</taxon>
    </lineage>
</organism>
<accession>A0A6J5LFK6</accession>
<protein>
    <submittedName>
        <fullName evidence="1">Uncharacterized protein</fullName>
    </submittedName>
</protein>
<dbReference type="EMBL" id="LR796257">
    <property type="protein sequence ID" value="CAB4132043.1"/>
    <property type="molecule type" value="Genomic_DNA"/>
</dbReference>
<name>A0A6J5LFK6_9CAUD</name>
<evidence type="ECO:0000313" key="1">
    <source>
        <dbReference type="EMBL" id="CAB4132043.1"/>
    </source>
</evidence>
<proteinExistence type="predicted"/>